<dbReference type="EMBL" id="BSTJ01000014">
    <property type="protein sequence ID" value="GLY80448.1"/>
    <property type="molecule type" value="Genomic_DNA"/>
</dbReference>
<feature type="region of interest" description="Disordered" evidence="1">
    <location>
        <begin position="306"/>
        <end position="456"/>
    </location>
</feature>
<feature type="transmembrane region" description="Helical" evidence="2">
    <location>
        <begin position="152"/>
        <end position="173"/>
    </location>
</feature>
<evidence type="ECO:0000256" key="1">
    <source>
        <dbReference type="SAM" id="MobiDB-lite"/>
    </source>
</evidence>
<keyword evidence="2" id="KW-0812">Transmembrane</keyword>
<feature type="compositionally biased region" description="Polar residues" evidence="1">
    <location>
        <begin position="427"/>
        <end position="436"/>
    </location>
</feature>
<sequence length="456" mass="46638">MVLDQTIKLFTLLARWLTEQVAAASVTFLRYLLAWWIDVPTPGLSDQKGSVLVFLRDSTGWLTATSAIVGLIVATGRVAIQRKGEAFREAFSQLFVLVIIVFTLAAGINLFSLAGDAYSTWILNEAVHSKPDSWWNNWADGTSNIDFGGTGAWLLILFTGTASIIASLIQFGLMFFRNAGLVLIAGALPVAAATRFSAYGDNAYRRLMVWLIAFELFKPEAATIYAGALRMLMSSYFVDQLTGMFLCIGAVVALPATMRAVDSRVTQVNNIGDGTASAMRRIGHLVFGSTALNVGRGASILRPAGLAAGSGGARPGGGSPPPGNRPGPSQTNGNPPSPPSPPGPNGPTGPSGPNGPTGSPTPKGPQGGQNPPGGAPGSPAGTPSAPSPVTPTGAPSNAAPSAPPSTDPPPPPSTPSSPVPPSPSANRAGTPSGATTSRPVNPRPAPPRGPSGSSVV</sequence>
<gene>
    <name evidence="3" type="ORF">Airi01_087150</name>
</gene>
<evidence type="ECO:0008006" key="5">
    <source>
        <dbReference type="Google" id="ProtNLM"/>
    </source>
</evidence>
<feature type="compositionally biased region" description="Pro residues" evidence="1">
    <location>
        <begin position="401"/>
        <end position="423"/>
    </location>
</feature>
<name>A0A9W6RRI2_9ACTN</name>
<dbReference type="Proteomes" id="UP001165135">
    <property type="component" value="Unassembled WGS sequence"/>
</dbReference>
<dbReference type="PANTHER" id="PTHR24216:SF65">
    <property type="entry name" value="PAXILLIN-LIKE PROTEIN 1"/>
    <property type="match status" value="1"/>
</dbReference>
<keyword evidence="2" id="KW-1133">Transmembrane helix</keyword>
<evidence type="ECO:0000313" key="4">
    <source>
        <dbReference type="Proteomes" id="UP001165135"/>
    </source>
</evidence>
<dbReference type="RefSeq" id="WP_285633387.1">
    <property type="nucleotide sequence ID" value="NZ_BSTJ01000014.1"/>
</dbReference>
<feature type="transmembrane region" description="Helical" evidence="2">
    <location>
        <begin position="210"/>
        <end position="229"/>
    </location>
</feature>
<proteinExistence type="predicted"/>
<evidence type="ECO:0000313" key="3">
    <source>
        <dbReference type="EMBL" id="GLY80448.1"/>
    </source>
</evidence>
<feature type="compositionally biased region" description="Low complexity" evidence="1">
    <location>
        <begin position="390"/>
        <end position="400"/>
    </location>
</feature>
<feature type="transmembrane region" description="Helical" evidence="2">
    <location>
        <begin position="180"/>
        <end position="198"/>
    </location>
</feature>
<evidence type="ECO:0000256" key="2">
    <source>
        <dbReference type="SAM" id="Phobius"/>
    </source>
</evidence>
<feature type="compositionally biased region" description="Gly residues" evidence="1">
    <location>
        <begin position="308"/>
        <end position="317"/>
    </location>
</feature>
<comment type="caution">
    <text evidence="3">The sequence shown here is derived from an EMBL/GenBank/DDBJ whole genome shotgun (WGS) entry which is preliminary data.</text>
</comment>
<accession>A0A9W6RRI2</accession>
<dbReference type="PRINTS" id="PR01217">
    <property type="entry name" value="PRICHEXTENSN"/>
</dbReference>
<feature type="transmembrane region" description="Helical" evidence="2">
    <location>
        <begin position="59"/>
        <end position="80"/>
    </location>
</feature>
<protein>
    <recommendedName>
        <fullName evidence="5">TrbL/VirB6 plasmid conjugal transfer protein</fullName>
    </recommendedName>
</protein>
<feature type="compositionally biased region" description="Pro residues" evidence="1">
    <location>
        <begin position="335"/>
        <end position="347"/>
    </location>
</feature>
<feature type="transmembrane region" description="Helical" evidence="2">
    <location>
        <begin position="241"/>
        <end position="261"/>
    </location>
</feature>
<feature type="transmembrane region" description="Helical" evidence="2">
    <location>
        <begin position="92"/>
        <end position="114"/>
    </location>
</feature>
<keyword evidence="2" id="KW-0472">Membrane</keyword>
<feature type="transmembrane region" description="Helical" evidence="2">
    <location>
        <begin position="21"/>
        <end position="39"/>
    </location>
</feature>
<dbReference type="AlphaFoldDB" id="A0A9W6RRI2"/>
<organism evidence="3 4">
    <name type="scientific">Actinoallomurus iriomotensis</name>
    <dbReference type="NCBI Taxonomy" id="478107"/>
    <lineage>
        <taxon>Bacteria</taxon>
        <taxon>Bacillati</taxon>
        <taxon>Actinomycetota</taxon>
        <taxon>Actinomycetes</taxon>
        <taxon>Streptosporangiales</taxon>
        <taxon>Thermomonosporaceae</taxon>
        <taxon>Actinoallomurus</taxon>
    </lineage>
</organism>
<dbReference type="PANTHER" id="PTHR24216">
    <property type="entry name" value="PAXILLIN-RELATED"/>
    <property type="match status" value="1"/>
</dbReference>
<reference evidence="3" key="1">
    <citation type="submission" date="2023-03" db="EMBL/GenBank/DDBJ databases">
        <title>Actinoallomurus iriomotensis NBRC 103681.</title>
        <authorList>
            <person name="Ichikawa N."/>
            <person name="Sato H."/>
            <person name="Tonouchi N."/>
        </authorList>
    </citation>
    <scope>NUCLEOTIDE SEQUENCE</scope>
    <source>
        <strain evidence="3">NBRC 103681</strain>
    </source>
</reference>